<gene>
    <name evidence="8" type="ORF">HM131_09180</name>
</gene>
<organism evidence="8 9">
    <name type="scientific">Halobacillus mangrovi</name>
    <dbReference type="NCBI Taxonomy" id="402384"/>
    <lineage>
        <taxon>Bacteria</taxon>
        <taxon>Bacillati</taxon>
        <taxon>Bacillota</taxon>
        <taxon>Bacilli</taxon>
        <taxon>Bacillales</taxon>
        <taxon>Bacillaceae</taxon>
        <taxon>Halobacillus</taxon>
    </lineage>
</organism>
<dbReference type="Pfam" id="PF03772">
    <property type="entry name" value="Competence"/>
    <property type="match status" value="1"/>
</dbReference>
<dbReference type="InterPro" id="IPR004797">
    <property type="entry name" value="Competence_ComEC/Rec2"/>
</dbReference>
<feature type="domain" description="Metallo-beta-lactamase" evidence="7">
    <location>
        <begin position="280"/>
        <end position="472"/>
    </location>
</feature>
<evidence type="ECO:0000256" key="5">
    <source>
        <dbReference type="ARBA" id="ARBA00023136"/>
    </source>
</evidence>
<dbReference type="NCBIfam" id="TIGR00361">
    <property type="entry name" value="ComEC_Rec2"/>
    <property type="match status" value="1"/>
</dbReference>
<feature type="transmembrane region" description="Helical" evidence="6">
    <location>
        <begin position="100"/>
        <end position="117"/>
    </location>
</feature>
<accession>A0A1W5ZUL0</accession>
<keyword evidence="5 6" id="KW-0472">Membrane</keyword>
<comment type="subcellular location">
    <subcellularLocation>
        <location evidence="1">Cell membrane</location>
        <topology evidence="1">Multi-pass membrane protein</topology>
    </subcellularLocation>
</comment>
<reference evidence="8 9" key="1">
    <citation type="submission" date="2017-04" db="EMBL/GenBank/DDBJ databases">
        <title>The whole genome sequencing and assembly of Halobacillus mangrovi strain.</title>
        <authorList>
            <person name="Lee S.-J."/>
            <person name="Park M.-K."/>
            <person name="Kim J.-Y."/>
            <person name="Lee Y.-J."/>
            <person name="Yi H."/>
            <person name="Bahn Y.-S."/>
            <person name="Kim J.F."/>
            <person name="Lee D.-W."/>
        </authorList>
    </citation>
    <scope>NUCLEOTIDE SEQUENCE [LARGE SCALE GENOMIC DNA]</scope>
    <source>
        <strain evidence="8 9">KTB 131</strain>
    </source>
</reference>
<dbReference type="KEGG" id="hmn:HM131_09180"/>
<dbReference type="AlphaFoldDB" id="A0A1W5ZUL0"/>
<evidence type="ECO:0000256" key="3">
    <source>
        <dbReference type="ARBA" id="ARBA00022692"/>
    </source>
</evidence>
<evidence type="ECO:0000313" key="9">
    <source>
        <dbReference type="Proteomes" id="UP000192527"/>
    </source>
</evidence>
<dbReference type="GO" id="GO:0005886">
    <property type="term" value="C:plasma membrane"/>
    <property type="evidence" value="ECO:0007669"/>
    <property type="project" value="UniProtKB-SubCell"/>
</dbReference>
<name>A0A1W5ZUL0_9BACI</name>
<keyword evidence="2" id="KW-1003">Cell membrane</keyword>
<dbReference type="PANTHER" id="PTHR30619">
    <property type="entry name" value="DNA INTERNALIZATION/COMPETENCE PROTEIN COMEC/REC2"/>
    <property type="match status" value="1"/>
</dbReference>
<sequence length="525" mass="58033">MCRTFLLFLDVGLTVTALYFLLYRSGMATKEGAKVLIILFLPPYALLAGAAPSVLRATLMAGLVMLSTFSKWKVPLTDILSLVALSLLILSPSYLDHLGFQFSFLVTMSLILSFPLLKQTENPLAMSALISFVSQTSILPLQLYYFFEFNPLSLFANLLLVPYFSFFVIPFLMMLLLCSFILPQISLLLSQTLFPPHTNFLSFLETHSNLFDIQWVVGEINRSFIIVCLVLFIIMMRLWIKQKLVFAFAAGVASVGVLMVYSILPYFSPYGRVTMLDVGQGDSFVVELPYRRGVIMIDAAGPPVFTGDESKTAEQIILPYLKSRGIFKLDAIIITHEDTDHSGSVQTLANEMKVGNLVVSLYYPKIETVENVVRIKAGEHLVIGGQDFNLLHPSEDTGDANDNSIVLTATLGGLEWIFTGDASAEIEKLLIKVGSNVNADVLKVGHHGSNTSTSEEWVKHVSPSVALISAGLDNRYGHPHEEVVERLSAQGVVLFSTPDYGAVQYDFSSQRGTFSSFLPYNASRE</sequence>
<keyword evidence="4 6" id="KW-1133">Transmembrane helix</keyword>
<feature type="transmembrane region" description="Helical" evidence="6">
    <location>
        <begin position="159"/>
        <end position="182"/>
    </location>
</feature>
<proteinExistence type="predicted"/>
<dbReference type="InterPro" id="IPR004477">
    <property type="entry name" value="ComEC_N"/>
</dbReference>
<dbReference type="EMBL" id="CP020772">
    <property type="protein sequence ID" value="ARI77002.1"/>
    <property type="molecule type" value="Genomic_DNA"/>
</dbReference>
<evidence type="ECO:0000256" key="2">
    <source>
        <dbReference type="ARBA" id="ARBA00022475"/>
    </source>
</evidence>
<dbReference type="InterPro" id="IPR001279">
    <property type="entry name" value="Metallo-B-lactamas"/>
</dbReference>
<feature type="transmembrane region" description="Helical" evidence="6">
    <location>
        <begin position="5"/>
        <end position="23"/>
    </location>
</feature>
<dbReference type="PANTHER" id="PTHR30619:SF1">
    <property type="entry name" value="RECOMBINATION PROTEIN 2"/>
    <property type="match status" value="1"/>
</dbReference>
<dbReference type="InterPro" id="IPR052159">
    <property type="entry name" value="Competence_DNA_uptake"/>
</dbReference>
<feature type="transmembrane region" description="Helical" evidence="6">
    <location>
        <begin position="223"/>
        <end position="240"/>
    </location>
</feature>
<dbReference type="InterPro" id="IPR036866">
    <property type="entry name" value="RibonucZ/Hydroxyglut_hydro"/>
</dbReference>
<dbReference type="Gene3D" id="3.60.15.10">
    <property type="entry name" value="Ribonuclease Z/Hydroxyacylglutathione hydrolase-like"/>
    <property type="match status" value="1"/>
</dbReference>
<keyword evidence="9" id="KW-1185">Reference proteome</keyword>
<dbReference type="NCBIfam" id="TIGR00360">
    <property type="entry name" value="ComEC_N-term"/>
    <property type="match status" value="1"/>
</dbReference>
<evidence type="ECO:0000313" key="8">
    <source>
        <dbReference type="EMBL" id="ARI77002.1"/>
    </source>
</evidence>
<feature type="transmembrane region" description="Helical" evidence="6">
    <location>
        <begin position="124"/>
        <end position="147"/>
    </location>
</feature>
<dbReference type="OrthoDB" id="9761531at2"/>
<evidence type="ECO:0000256" key="6">
    <source>
        <dbReference type="SAM" id="Phobius"/>
    </source>
</evidence>
<dbReference type="Proteomes" id="UP000192527">
    <property type="component" value="Chromosome"/>
</dbReference>
<dbReference type="InterPro" id="IPR035681">
    <property type="entry name" value="ComA-like_MBL"/>
</dbReference>
<dbReference type="Pfam" id="PF00753">
    <property type="entry name" value="Lactamase_B"/>
    <property type="match status" value="1"/>
</dbReference>
<keyword evidence="3 6" id="KW-0812">Transmembrane</keyword>
<dbReference type="GO" id="GO:0030420">
    <property type="term" value="P:establishment of competence for transformation"/>
    <property type="evidence" value="ECO:0007669"/>
    <property type="project" value="InterPro"/>
</dbReference>
<dbReference type="STRING" id="402384.HM131_09180"/>
<evidence type="ECO:0000259" key="7">
    <source>
        <dbReference type="SMART" id="SM00849"/>
    </source>
</evidence>
<evidence type="ECO:0000256" key="1">
    <source>
        <dbReference type="ARBA" id="ARBA00004651"/>
    </source>
</evidence>
<dbReference type="CDD" id="cd07731">
    <property type="entry name" value="ComA-like_MBL-fold"/>
    <property type="match status" value="1"/>
</dbReference>
<dbReference type="SUPFAM" id="SSF56281">
    <property type="entry name" value="Metallo-hydrolase/oxidoreductase"/>
    <property type="match status" value="1"/>
</dbReference>
<evidence type="ECO:0000256" key="4">
    <source>
        <dbReference type="ARBA" id="ARBA00022989"/>
    </source>
</evidence>
<feature type="transmembrane region" description="Helical" evidence="6">
    <location>
        <begin position="35"/>
        <end position="55"/>
    </location>
</feature>
<dbReference type="SMART" id="SM00849">
    <property type="entry name" value="Lactamase_B"/>
    <property type="match status" value="1"/>
</dbReference>
<feature type="transmembrane region" description="Helical" evidence="6">
    <location>
        <begin position="246"/>
        <end position="267"/>
    </location>
</feature>
<protein>
    <submittedName>
        <fullName evidence="8">DNA internalization-related competence protein ComEC/Rec2</fullName>
    </submittedName>
</protein>